<name>A0ABT8WNF0_9FLAO</name>
<comment type="caution">
    <text evidence="1">The sequence shown here is derived from an EMBL/GenBank/DDBJ whole genome shotgun (WGS) entry which is preliminary data.</text>
</comment>
<organism evidence="1 2">
    <name type="scientific">Flavivirga jejuensis</name>
    <dbReference type="NCBI Taxonomy" id="870487"/>
    <lineage>
        <taxon>Bacteria</taxon>
        <taxon>Pseudomonadati</taxon>
        <taxon>Bacteroidota</taxon>
        <taxon>Flavobacteriia</taxon>
        <taxon>Flavobacteriales</taxon>
        <taxon>Flavobacteriaceae</taxon>
        <taxon>Flavivirga</taxon>
    </lineage>
</organism>
<proteinExistence type="predicted"/>
<sequence length="54" mass="6091">MNSKELFFTIFILAYTQIDAQTCCSGWIPLSNNISLPLSEKGTIQIGLNYDYTI</sequence>
<dbReference type="Proteomes" id="UP001176806">
    <property type="component" value="Unassembled WGS sequence"/>
</dbReference>
<reference evidence="1" key="1">
    <citation type="submission" date="2023-07" db="EMBL/GenBank/DDBJ databases">
        <title>Two novel species in the genus Flavivirga.</title>
        <authorList>
            <person name="Kwon K."/>
        </authorList>
    </citation>
    <scope>NUCLEOTIDE SEQUENCE</scope>
    <source>
        <strain evidence="1">KACC 14158</strain>
    </source>
</reference>
<dbReference type="EMBL" id="JAUOEL010000003">
    <property type="protein sequence ID" value="MDO5974688.1"/>
    <property type="molecule type" value="Genomic_DNA"/>
</dbReference>
<evidence type="ECO:0000313" key="2">
    <source>
        <dbReference type="Proteomes" id="UP001176806"/>
    </source>
</evidence>
<protein>
    <submittedName>
        <fullName evidence="1">Uncharacterized protein</fullName>
    </submittedName>
</protein>
<accession>A0ABT8WNF0</accession>
<dbReference type="RefSeq" id="WP_303301817.1">
    <property type="nucleotide sequence ID" value="NZ_BAABDA010000050.1"/>
</dbReference>
<gene>
    <name evidence="1" type="ORF">Q4Q40_10880</name>
</gene>
<evidence type="ECO:0000313" key="1">
    <source>
        <dbReference type="EMBL" id="MDO5974688.1"/>
    </source>
</evidence>
<keyword evidence="2" id="KW-1185">Reference proteome</keyword>